<dbReference type="Proteomes" id="UP000182987">
    <property type="component" value="Chromosome"/>
</dbReference>
<sequence length="221" mass="24359">MAGVLILAPLVYMASAIVLGAIPVNRDWRPAGDGVTVWLTTNGVHAGLAMPARHPLMDWTTLFPPVHNAQRSEADADEYVTVGWGDRTFFLDVPRWRDLTTSTALKAITGRDSAAMHVEYGPAPTNDATAVRLVVTPEAYARLVAYVRRSVATDEAGASVWIPGHRYDVNDAFYEANGRYSLFVTCNQWTRDALAESGVRAPVWSPFDTALFWQLRDQATH</sequence>
<gene>
    <name evidence="1" type="ORF">BJI69_17145</name>
</gene>
<protein>
    <recommendedName>
        <fullName evidence="3">Urease-associated protein</fullName>
    </recommendedName>
</protein>
<evidence type="ECO:0000313" key="1">
    <source>
        <dbReference type="EMBL" id="APG06601.1"/>
    </source>
</evidence>
<evidence type="ECO:0000313" key="2">
    <source>
        <dbReference type="Proteomes" id="UP000182987"/>
    </source>
</evidence>
<keyword evidence="2" id="KW-1185">Reference proteome</keyword>
<evidence type="ECO:0008006" key="3">
    <source>
        <dbReference type="Google" id="ProtNLM"/>
    </source>
</evidence>
<accession>A0A1L3EZW2</accession>
<dbReference type="EMBL" id="CP017480">
    <property type="protein sequence ID" value="APG06601.1"/>
    <property type="molecule type" value="Genomic_DNA"/>
</dbReference>
<name>A0A1L3EZW2_9GAMM</name>
<dbReference type="NCBIfam" id="TIGR02117">
    <property type="entry name" value="chp_urease_rgn"/>
    <property type="match status" value="1"/>
</dbReference>
<reference evidence="2" key="1">
    <citation type="submission" date="2016-09" db="EMBL/GenBank/DDBJ databases">
        <authorList>
            <person name="Lysoe E."/>
        </authorList>
    </citation>
    <scope>NUCLEOTIDE SEQUENCE [LARGE SCALE GENOMIC DNA]</scope>
    <source>
        <strain evidence="2">LJ96T</strain>
    </source>
</reference>
<dbReference type="Pfam" id="PF09601">
    <property type="entry name" value="DUF2459"/>
    <property type="match status" value="1"/>
</dbReference>
<dbReference type="AlphaFoldDB" id="A0A1L3EZW2"/>
<dbReference type="KEGG" id="lrz:BJI69_17145"/>
<organism evidence="1 2">
    <name type="scientific">Luteibacter rhizovicinus DSM 16549</name>
    <dbReference type="NCBI Taxonomy" id="1440763"/>
    <lineage>
        <taxon>Bacteria</taxon>
        <taxon>Pseudomonadati</taxon>
        <taxon>Pseudomonadota</taxon>
        <taxon>Gammaproteobacteria</taxon>
        <taxon>Lysobacterales</taxon>
        <taxon>Rhodanobacteraceae</taxon>
        <taxon>Luteibacter</taxon>
    </lineage>
</organism>
<proteinExistence type="predicted"/>
<dbReference type="InterPro" id="IPR011727">
    <property type="entry name" value="CHP02117"/>
</dbReference>